<feature type="chain" id="PRO_5014604220" evidence="1">
    <location>
        <begin position="22"/>
        <end position="69"/>
    </location>
</feature>
<name>A0A2M3ZQ39_9DIPT</name>
<protein>
    <submittedName>
        <fullName evidence="2">Putative secreted peptide</fullName>
    </submittedName>
</protein>
<proteinExistence type="predicted"/>
<evidence type="ECO:0000256" key="1">
    <source>
        <dbReference type="SAM" id="SignalP"/>
    </source>
</evidence>
<dbReference type="EMBL" id="GGFM01009819">
    <property type="protein sequence ID" value="MBW30570.1"/>
    <property type="molecule type" value="Transcribed_RNA"/>
</dbReference>
<organism evidence="2">
    <name type="scientific">Anopheles braziliensis</name>
    <dbReference type="NCBI Taxonomy" id="58242"/>
    <lineage>
        <taxon>Eukaryota</taxon>
        <taxon>Metazoa</taxon>
        <taxon>Ecdysozoa</taxon>
        <taxon>Arthropoda</taxon>
        <taxon>Hexapoda</taxon>
        <taxon>Insecta</taxon>
        <taxon>Pterygota</taxon>
        <taxon>Neoptera</taxon>
        <taxon>Endopterygota</taxon>
        <taxon>Diptera</taxon>
        <taxon>Nematocera</taxon>
        <taxon>Culicoidea</taxon>
        <taxon>Culicidae</taxon>
        <taxon>Anophelinae</taxon>
        <taxon>Anopheles</taxon>
    </lineage>
</organism>
<feature type="signal peptide" evidence="1">
    <location>
        <begin position="1"/>
        <end position="21"/>
    </location>
</feature>
<dbReference type="AlphaFoldDB" id="A0A2M3ZQ39"/>
<keyword evidence="1" id="KW-0732">Signal</keyword>
<accession>A0A2M3ZQ39</accession>
<reference evidence="2" key="1">
    <citation type="submission" date="2018-01" db="EMBL/GenBank/DDBJ databases">
        <title>An insight into the sialome of Amazonian anophelines.</title>
        <authorList>
            <person name="Ribeiro J.M."/>
            <person name="Scarpassa V."/>
            <person name="Calvo E."/>
        </authorList>
    </citation>
    <scope>NUCLEOTIDE SEQUENCE</scope>
    <source>
        <tissue evidence="2">Salivary glands</tissue>
    </source>
</reference>
<sequence>MCGSMLVIGVVLVSGLSITLSSVTSSLKVEVRFLSCQKVFQTLNHCSTKKLSRLFYFCFCSFKFQILHF</sequence>
<evidence type="ECO:0000313" key="2">
    <source>
        <dbReference type="EMBL" id="MBW30570.1"/>
    </source>
</evidence>